<dbReference type="Pfam" id="PF04993">
    <property type="entry name" value="TfoX_N"/>
    <property type="match status" value="1"/>
</dbReference>
<reference evidence="2 3" key="1">
    <citation type="submission" date="2016-05" db="EMBL/GenBank/DDBJ databases">
        <title>Genome sequencing of Vitellibacter soesokkakensis RSSK-12.</title>
        <authorList>
            <person name="Thevarajoo S."/>
            <person name="Selvaratnam C."/>
            <person name="Goh K.M."/>
            <person name="Chan K.-G."/>
            <person name="Chong C.S."/>
        </authorList>
    </citation>
    <scope>NUCLEOTIDE SEQUENCE [LARGE SCALE GENOMIC DNA]</scope>
    <source>
        <strain evidence="2 3">RSSK-12</strain>
    </source>
</reference>
<evidence type="ECO:0000313" key="3">
    <source>
        <dbReference type="Proteomes" id="UP000077552"/>
    </source>
</evidence>
<dbReference type="Gene3D" id="3.30.1460.30">
    <property type="entry name" value="YgaC/TfoX-N like chaperone"/>
    <property type="match status" value="1"/>
</dbReference>
<dbReference type="RefSeq" id="WP_068760214.1">
    <property type="nucleotide sequence ID" value="NZ_LXIE01000001.1"/>
</dbReference>
<feature type="domain" description="TfoX N-terminal" evidence="1">
    <location>
        <begin position="21"/>
        <end position="105"/>
    </location>
</feature>
<protein>
    <recommendedName>
        <fullName evidence="1">TfoX N-terminal domain-containing protein</fullName>
    </recommendedName>
</protein>
<evidence type="ECO:0000313" key="2">
    <source>
        <dbReference type="EMBL" id="OAD92445.1"/>
    </source>
</evidence>
<dbReference type="Proteomes" id="UP000077552">
    <property type="component" value="Unassembled WGS sequence"/>
</dbReference>
<dbReference type="OrthoDB" id="214902at2"/>
<dbReference type="InterPro" id="IPR007076">
    <property type="entry name" value="TfoX_N"/>
</dbReference>
<proteinExistence type="predicted"/>
<name>A0A1A9LIW2_9FLAO</name>
<comment type="caution">
    <text evidence="2">The sequence shown here is derived from an EMBL/GenBank/DDBJ whole genome shotgun (WGS) entry which is preliminary data.</text>
</comment>
<dbReference type="AlphaFoldDB" id="A0A1A9LIW2"/>
<keyword evidence="3" id="KW-1185">Reference proteome</keyword>
<gene>
    <name evidence="2" type="ORF">A7A78_00585</name>
</gene>
<accession>A0A1A9LIW2</accession>
<dbReference type="STRING" id="1385699.A7A78_00585"/>
<evidence type="ECO:0000259" key="1">
    <source>
        <dbReference type="Pfam" id="PF04993"/>
    </source>
</evidence>
<sequence>MNPNSEEILKRIRIALQPWKKDIEEKRMFGGTCFLFKGKMCVGETKERLMVRVPREKMEEVLTNPFVGPMNFTGKPMKEFIFVTKQGFDTEEKLQQWAEIGVAHAKTKLK</sequence>
<dbReference type="EMBL" id="LXIE01000001">
    <property type="protein sequence ID" value="OAD92445.1"/>
    <property type="molecule type" value="Genomic_DNA"/>
</dbReference>
<dbReference type="SUPFAM" id="SSF159894">
    <property type="entry name" value="YgaC/TfoX-N like"/>
    <property type="match status" value="1"/>
</dbReference>
<organism evidence="2 3">
    <name type="scientific">Aequorivita soesokkakensis</name>
    <dbReference type="NCBI Taxonomy" id="1385699"/>
    <lineage>
        <taxon>Bacteria</taxon>
        <taxon>Pseudomonadati</taxon>
        <taxon>Bacteroidota</taxon>
        <taxon>Flavobacteriia</taxon>
        <taxon>Flavobacteriales</taxon>
        <taxon>Flavobacteriaceae</taxon>
        <taxon>Aequorivita</taxon>
    </lineage>
</organism>